<name>A0A1C0A7L0_9FIRM</name>
<protein>
    <submittedName>
        <fullName evidence="1">Uncharacterized protein</fullName>
    </submittedName>
</protein>
<dbReference type="Proteomes" id="UP000093514">
    <property type="component" value="Unassembled WGS sequence"/>
</dbReference>
<proteinExistence type="predicted"/>
<dbReference type="EMBL" id="LWDV01000009">
    <property type="protein sequence ID" value="OCL26227.1"/>
    <property type="molecule type" value="Genomic_DNA"/>
</dbReference>
<comment type="caution">
    <text evidence="1">The sequence shown here is derived from an EMBL/GenBank/DDBJ whole genome shotgun (WGS) entry which is preliminary data.</text>
</comment>
<reference evidence="2" key="1">
    <citation type="submission" date="2016-07" db="EMBL/GenBank/DDBJ databases">
        <authorList>
            <person name="Florea S."/>
            <person name="Webb J.S."/>
            <person name="Jaromczyk J."/>
            <person name="Schardl C.L."/>
        </authorList>
    </citation>
    <scope>NUCLEOTIDE SEQUENCE [LARGE SCALE GENOMIC DNA]</scope>
    <source>
        <strain evidence="2">Z6</strain>
    </source>
</reference>
<gene>
    <name evidence="1" type="ORF">U472_09450</name>
</gene>
<dbReference type="OrthoDB" id="2112458at2"/>
<evidence type="ECO:0000313" key="2">
    <source>
        <dbReference type="Proteomes" id="UP000093514"/>
    </source>
</evidence>
<organism evidence="1 2">
    <name type="scientific">Orenia metallireducens</name>
    <dbReference type="NCBI Taxonomy" id="1413210"/>
    <lineage>
        <taxon>Bacteria</taxon>
        <taxon>Bacillati</taxon>
        <taxon>Bacillota</taxon>
        <taxon>Clostridia</taxon>
        <taxon>Halanaerobiales</taxon>
        <taxon>Halobacteroidaceae</taxon>
        <taxon>Orenia</taxon>
    </lineage>
</organism>
<reference evidence="1 2" key="2">
    <citation type="submission" date="2016-08" db="EMBL/GenBank/DDBJ databases">
        <title>Orenia metallireducens sp. nov. strain Z6, a Novel Metal-reducing Firmicute from the Deep Subsurface.</title>
        <authorList>
            <person name="Maxim B.I."/>
            <person name="Kenneth K."/>
            <person name="Flynn T.M."/>
            <person name="Oloughlin E.J."/>
            <person name="Locke R.A."/>
            <person name="Weber J.R."/>
            <person name="Egan S.M."/>
            <person name="Mackie R.I."/>
            <person name="Cann I.K."/>
        </authorList>
    </citation>
    <scope>NUCLEOTIDE SEQUENCE [LARGE SCALE GENOMIC DNA]</scope>
    <source>
        <strain evidence="1 2">Z6</strain>
    </source>
</reference>
<dbReference type="RefSeq" id="WP_068717836.1">
    <property type="nucleotide sequence ID" value="NZ_LWDV01000009.1"/>
</dbReference>
<sequence length="67" mass="8294">MQKHQQLSLDIPPTESDYINRIDSMMKELDREIRQYPADSLERIQLFFEKRRLLRIKQRIEREGIYN</sequence>
<keyword evidence="2" id="KW-1185">Reference proteome</keyword>
<accession>A0A1C0A7L0</accession>
<evidence type="ECO:0000313" key="1">
    <source>
        <dbReference type="EMBL" id="OCL26227.1"/>
    </source>
</evidence>
<dbReference type="AlphaFoldDB" id="A0A1C0A7L0"/>